<keyword evidence="3" id="KW-1185">Reference proteome</keyword>
<dbReference type="AlphaFoldDB" id="A0A1Y2K2M4"/>
<dbReference type="InterPro" id="IPR027417">
    <property type="entry name" value="P-loop_NTPase"/>
</dbReference>
<gene>
    <name evidence="2" type="ORF">MAIT1_05387</name>
</gene>
<dbReference type="GO" id="GO:0005524">
    <property type="term" value="F:ATP binding"/>
    <property type="evidence" value="ECO:0007669"/>
    <property type="project" value="InterPro"/>
</dbReference>
<feature type="domain" description="ATPase AAA-type core" evidence="1">
    <location>
        <begin position="16"/>
        <end position="105"/>
    </location>
</feature>
<dbReference type="PANTHER" id="PTHR43581:SF2">
    <property type="entry name" value="EXCINUCLEASE ATPASE SUBUNIT"/>
    <property type="match status" value="1"/>
</dbReference>
<evidence type="ECO:0000259" key="1">
    <source>
        <dbReference type="Pfam" id="PF13304"/>
    </source>
</evidence>
<dbReference type="STRING" id="1434232.MAIT1_05387"/>
<proteinExistence type="predicted"/>
<evidence type="ECO:0000313" key="3">
    <source>
        <dbReference type="Proteomes" id="UP000194003"/>
    </source>
</evidence>
<dbReference type="Pfam" id="PF13304">
    <property type="entry name" value="AAA_21"/>
    <property type="match status" value="1"/>
</dbReference>
<dbReference type="InterPro" id="IPR003959">
    <property type="entry name" value="ATPase_AAA_core"/>
</dbReference>
<comment type="caution">
    <text evidence="2">The sequence shown here is derived from an EMBL/GenBank/DDBJ whole genome shotgun (WGS) entry which is preliminary data.</text>
</comment>
<organism evidence="2 3">
    <name type="scientific">Magnetofaba australis IT-1</name>
    <dbReference type="NCBI Taxonomy" id="1434232"/>
    <lineage>
        <taxon>Bacteria</taxon>
        <taxon>Pseudomonadati</taxon>
        <taxon>Pseudomonadota</taxon>
        <taxon>Magnetococcia</taxon>
        <taxon>Magnetococcales</taxon>
        <taxon>Magnetococcaceae</taxon>
        <taxon>Magnetofaba</taxon>
    </lineage>
</organism>
<dbReference type="SUPFAM" id="SSF52540">
    <property type="entry name" value="P-loop containing nucleoside triphosphate hydrolases"/>
    <property type="match status" value="1"/>
</dbReference>
<accession>A0A1Y2K2M4</accession>
<dbReference type="Proteomes" id="UP000194003">
    <property type="component" value="Unassembled WGS sequence"/>
</dbReference>
<dbReference type="InterPro" id="IPR051396">
    <property type="entry name" value="Bact_Antivir_Def_Nuclease"/>
</dbReference>
<evidence type="ECO:0000313" key="2">
    <source>
        <dbReference type="EMBL" id="OSM02199.1"/>
    </source>
</evidence>
<reference evidence="2 3" key="1">
    <citation type="journal article" date="2016" name="BMC Genomics">
        <title>Combined genomic and structural analyses of a cultured magnetotactic bacterium reveals its niche adaptation to a dynamic environment.</title>
        <authorList>
            <person name="Araujo A.C."/>
            <person name="Morillo V."/>
            <person name="Cypriano J."/>
            <person name="Teixeira L.C."/>
            <person name="Leao P."/>
            <person name="Lyra S."/>
            <person name="Almeida L.G."/>
            <person name="Bazylinski D.A."/>
            <person name="Vasconcellos A.T."/>
            <person name="Abreu F."/>
            <person name="Lins U."/>
        </authorList>
    </citation>
    <scope>NUCLEOTIDE SEQUENCE [LARGE SCALE GENOMIC DNA]</scope>
    <source>
        <strain evidence="2 3">IT-1</strain>
    </source>
</reference>
<dbReference type="PANTHER" id="PTHR43581">
    <property type="entry name" value="ATP/GTP PHOSPHATASE"/>
    <property type="match status" value="1"/>
</dbReference>
<dbReference type="GO" id="GO:0016887">
    <property type="term" value="F:ATP hydrolysis activity"/>
    <property type="evidence" value="ECO:0007669"/>
    <property type="project" value="InterPro"/>
</dbReference>
<dbReference type="EMBL" id="LVJN01000020">
    <property type="protein sequence ID" value="OSM02199.1"/>
    <property type="molecule type" value="Genomic_DNA"/>
</dbReference>
<protein>
    <recommendedName>
        <fullName evidence="1">ATPase AAA-type core domain-containing protein</fullName>
    </recommendedName>
</protein>
<sequence>MRDIPSIRMADGVETPVLYASAGVRRILALAYMLVWAWQEHRIAADLRGEQQSDRIVFLIDEIEAHLHPKWQRRIVQALRHVVEKLSPQARTQLIAATHSPLIMASIEPQFHEKTDRWFDLDLVDGKPQLRRMAFVKHGDAEGWLTSEAFDQKSSRAPEYEALMAEASWLVDERNPDVDASQIQEMSQRLINALDPKDAFLMRWRYIAQKKGWVTGAEGASRSAEGEPQ</sequence>
<dbReference type="Gene3D" id="3.40.50.300">
    <property type="entry name" value="P-loop containing nucleotide triphosphate hydrolases"/>
    <property type="match status" value="1"/>
</dbReference>
<name>A0A1Y2K2M4_9PROT</name>